<dbReference type="InterPro" id="IPR032466">
    <property type="entry name" value="Metal_Hydrolase"/>
</dbReference>
<dbReference type="Proteomes" id="UP001144323">
    <property type="component" value="Unassembled WGS sequence"/>
</dbReference>
<comment type="caution">
    <text evidence="6">The sequence shown here is derived from an EMBL/GenBank/DDBJ whole genome shotgun (WGS) entry which is preliminary data.</text>
</comment>
<dbReference type="PANTHER" id="PTHR43135:SF3">
    <property type="entry name" value="ALPHA-D-RIBOSE 1-METHYLPHOSPHONATE 5-TRIPHOSPHATE DIPHOSPHATASE"/>
    <property type="match status" value="1"/>
</dbReference>
<protein>
    <submittedName>
        <fullName evidence="6">Amidohydrolase</fullName>
    </submittedName>
</protein>
<dbReference type="InterPro" id="IPR051781">
    <property type="entry name" value="Metallo-dep_Hydrolase"/>
</dbReference>
<dbReference type="SUPFAM" id="SSF51556">
    <property type="entry name" value="Metallo-dependent hydrolases"/>
    <property type="match status" value="1"/>
</dbReference>
<dbReference type="InterPro" id="IPR011059">
    <property type="entry name" value="Metal-dep_hydrolase_composite"/>
</dbReference>
<proteinExistence type="predicted"/>
<keyword evidence="7" id="KW-1185">Reference proteome</keyword>
<dbReference type="EMBL" id="BSEC01000001">
    <property type="protein sequence ID" value="GLI95074.1"/>
    <property type="molecule type" value="Genomic_DNA"/>
</dbReference>
<sequence length="402" mass="42778">MSYFVDFARPYTAILALLALMTGAYAEEDRRQSYPSQEKTAETVLISAHRLFDGVRFHRDHAVLIEGGLITAVGPSEQLRKRAAKAIDLEDATILPGFIELHAHSLIRKVPPDVILRHGVTTVRDVGGPLAPVSGGVGKLRLLTAGPIITVQSGYPISAFGNGYIAESVDTPEQAKDLVRKLVESGAAVIKIALEPGGEPGAPWTQGHHGGAPPPWPIATPEIASAIVVEAHRLGKIVTVHIGENKGAAIALKAGVDEWAHVPCLEIDDDLIAQAARQKVRVVTTLDTMSHCPGTFTNARKLAKAGVSLLYGAEIAHVDIPWGIDAQELQLMHHAGLSIEEVLRAATSEAGKELGMEPLGRLQPGAPADLIAVKGDPEENLKMLEYPDFVMSGGVTVSNSFK</sequence>
<evidence type="ECO:0000259" key="4">
    <source>
        <dbReference type="Pfam" id="PF01979"/>
    </source>
</evidence>
<keyword evidence="3" id="KW-0862">Zinc</keyword>
<dbReference type="Gene3D" id="3.20.20.140">
    <property type="entry name" value="Metal-dependent hydrolases"/>
    <property type="match status" value="1"/>
</dbReference>
<dbReference type="SUPFAM" id="SSF51338">
    <property type="entry name" value="Composite domain of metallo-dependent hydrolases"/>
    <property type="match status" value="1"/>
</dbReference>
<accession>A0A9W6GY85</accession>
<dbReference type="InterPro" id="IPR054418">
    <property type="entry name" value="MQNX/HUTI_composite_N"/>
</dbReference>
<evidence type="ECO:0000256" key="3">
    <source>
        <dbReference type="ARBA" id="ARBA00022833"/>
    </source>
</evidence>
<evidence type="ECO:0000313" key="6">
    <source>
        <dbReference type="EMBL" id="GLI95074.1"/>
    </source>
</evidence>
<feature type="domain" description="Aminodeoxyfutalosine deaminase/Imidazolonepropionase-like composite" evidence="5">
    <location>
        <begin position="62"/>
        <end position="83"/>
    </location>
</feature>
<dbReference type="Pfam" id="PF01979">
    <property type="entry name" value="Amidohydro_1"/>
    <property type="match status" value="1"/>
</dbReference>
<reference evidence="6" key="1">
    <citation type="journal article" date="2023" name="Int. J. Syst. Evol. Microbiol.">
        <title>Methylocystis iwaonis sp. nov., a type II methane-oxidizing bacterium from surface soil of a rice paddy field in Japan, and emended description of the genus Methylocystis (ex Whittenbury et al. 1970) Bowman et al. 1993.</title>
        <authorList>
            <person name="Kaise H."/>
            <person name="Sawadogo J.B."/>
            <person name="Alam M.S."/>
            <person name="Ueno C."/>
            <person name="Dianou D."/>
            <person name="Shinjo R."/>
            <person name="Asakawa S."/>
        </authorList>
    </citation>
    <scope>NUCLEOTIDE SEQUENCE</scope>
    <source>
        <strain evidence="6">LMG27198</strain>
    </source>
</reference>
<dbReference type="Gene3D" id="2.30.40.10">
    <property type="entry name" value="Urease, subunit C, domain 1"/>
    <property type="match status" value="1"/>
</dbReference>
<dbReference type="Pfam" id="PF22039">
    <property type="entry name" value="HUTI_composite_bact"/>
    <property type="match status" value="1"/>
</dbReference>
<dbReference type="PANTHER" id="PTHR43135">
    <property type="entry name" value="ALPHA-D-RIBOSE 1-METHYLPHOSPHONATE 5-TRIPHOSPHATE DIPHOSPHATASE"/>
    <property type="match status" value="1"/>
</dbReference>
<evidence type="ECO:0000259" key="5">
    <source>
        <dbReference type="Pfam" id="PF22039"/>
    </source>
</evidence>
<dbReference type="AlphaFoldDB" id="A0A9W6GY85"/>
<gene>
    <name evidence="6" type="ORF">LMG27198_40660</name>
</gene>
<keyword evidence="2" id="KW-0378">Hydrolase</keyword>
<organism evidence="6 7">
    <name type="scientific">Methylocystis echinoides</name>
    <dbReference type="NCBI Taxonomy" id="29468"/>
    <lineage>
        <taxon>Bacteria</taxon>
        <taxon>Pseudomonadati</taxon>
        <taxon>Pseudomonadota</taxon>
        <taxon>Alphaproteobacteria</taxon>
        <taxon>Hyphomicrobiales</taxon>
        <taxon>Methylocystaceae</taxon>
        <taxon>Methylocystis</taxon>
    </lineage>
</organism>
<dbReference type="RefSeq" id="WP_281805422.1">
    <property type="nucleotide sequence ID" value="NZ_BSEC01000001.1"/>
</dbReference>
<name>A0A9W6GY85_9HYPH</name>
<evidence type="ECO:0000256" key="2">
    <source>
        <dbReference type="ARBA" id="ARBA00022801"/>
    </source>
</evidence>
<evidence type="ECO:0000256" key="1">
    <source>
        <dbReference type="ARBA" id="ARBA00022723"/>
    </source>
</evidence>
<keyword evidence="1" id="KW-0479">Metal-binding</keyword>
<dbReference type="InterPro" id="IPR006680">
    <property type="entry name" value="Amidohydro-rel"/>
</dbReference>
<dbReference type="GO" id="GO:0016810">
    <property type="term" value="F:hydrolase activity, acting on carbon-nitrogen (but not peptide) bonds"/>
    <property type="evidence" value="ECO:0007669"/>
    <property type="project" value="InterPro"/>
</dbReference>
<dbReference type="GO" id="GO:0046872">
    <property type="term" value="F:metal ion binding"/>
    <property type="evidence" value="ECO:0007669"/>
    <property type="project" value="UniProtKB-KW"/>
</dbReference>
<evidence type="ECO:0000313" key="7">
    <source>
        <dbReference type="Proteomes" id="UP001144323"/>
    </source>
</evidence>
<feature type="domain" description="Amidohydrolase-related" evidence="4">
    <location>
        <begin position="94"/>
        <end position="396"/>
    </location>
</feature>